<dbReference type="InterPro" id="IPR000276">
    <property type="entry name" value="GPCR_Rhodpsn"/>
</dbReference>
<keyword evidence="3 8" id="KW-0812">Transmembrane</keyword>
<reference evidence="11" key="1">
    <citation type="submission" date="2022-11" db="UniProtKB">
        <authorList>
            <consortium name="WormBaseParasite"/>
        </authorList>
    </citation>
    <scope>IDENTIFICATION</scope>
</reference>
<dbReference type="InterPro" id="IPR017452">
    <property type="entry name" value="GPCR_Rhodpsn_7TM"/>
</dbReference>
<feature type="region of interest" description="Disordered" evidence="7">
    <location>
        <begin position="529"/>
        <end position="549"/>
    </location>
</feature>
<evidence type="ECO:0000256" key="6">
    <source>
        <dbReference type="ARBA" id="ARBA00023170"/>
    </source>
</evidence>
<dbReference type="GO" id="GO:0032870">
    <property type="term" value="P:cellular response to hormone stimulus"/>
    <property type="evidence" value="ECO:0007669"/>
    <property type="project" value="TreeGrafter"/>
</dbReference>
<dbReference type="SUPFAM" id="SSF81321">
    <property type="entry name" value="Family A G protein-coupled receptor-like"/>
    <property type="match status" value="1"/>
</dbReference>
<evidence type="ECO:0000256" key="4">
    <source>
        <dbReference type="ARBA" id="ARBA00022989"/>
    </source>
</evidence>
<dbReference type="Proteomes" id="UP000887565">
    <property type="component" value="Unplaced"/>
</dbReference>
<keyword evidence="10" id="KW-1185">Reference proteome</keyword>
<keyword evidence="6" id="KW-0675">Receptor</keyword>
<feature type="transmembrane region" description="Helical" evidence="8">
    <location>
        <begin position="305"/>
        <end position="327"/>
    </location>
</feature>
<evidence type="ECO:0000256" key="8">
    <source>
        <dbReference type="SAM" id="Phobius"/>
    </source>
</evidence>
<dbReference type="GO" id="GO:0042277">
    <property type="term" value="F:peptide binding"/>
    <property type="evidence" value="ECO:0007669"/>
    <property type="project" value="TreeGrafter"/>
</dbReference>
<dbReference type="AlphaFoldDB" id="A0A915KR31"/>
<proteinExistence type="predicted"/>
<evidence type="ECO:0000313" key="11">
    <source>
        <dbReference type="WBParaSite" id="nRc.2.0.1.t40540-RA"/>
    </source>
</evidence>
<keyword evidence="4 8" id="KW-1133">Transmembrane helix</keyword>
<dbReference type="GO" id="GO:0004930">
    <property type="term" value="F:G protein-coupled receptor activity"/>
    <property type="evidence" value="ECO:0007669"/>
    <property type="project" value="InterPro"/>
</dbReference>
<dbReference type="PANTHER" id="PTHR24241:SF170">
    <property type="entry name" value="G-PROTEIN COUPLED RECEPTORS FAMILY 1 PROFILE DOMAIN-CONTAINING PROTEIN"/>
    <property type="match status" value="1"/>
</dbReference>
<evidence type="ECO:0000256" key="7">
    <source>
        <dbReference type="SAM" id="MobiDB-lite"/>
    </source>
</evidence>
<keyword evidence="5 8" id="KW-0472">Membrane</keyword>
<feature type="transmembrane region" description="Helical" evidence="8">
    <location>
        <begin position="402"/>
        <end position="424"/>
    </location>
</feature>
<dbReference type="WBParaSite" id="nRc.2.0.1.t40540-RA">
    <property type="protein sequence ID" value="nRc.2.0.1.t40540-RA"/>
    <property type="gene ID" value="nRc.2.0.1.g40540"/>
</dbReference>
<feature type="transmembrane region" description="Helical" evidence="8">
    <location>
        <begin position="269"/>
        <end position="293"/>
    </location>
</feature>
<evidence type="ECO:0000256" key="2">
    <source>
        <dbReference type="ARBA" id="ARBA00022475"/>
    </source>
</evidence>
<name>A0A915KR31_ROMCU</name>
<organism evidence="10 11">
    <name type="scientific">Romanomermis culicivorax</name>
    <name type="common">Nematode worm</name>
    <dbReference type="NCBI Taxonomy" id="13658"/>
    <lineage>
        <taxon>Eukaryota</taxon>
        <taxon>Metazoa</taxon>
        <taxon>Ecdysozoa</taxon>
        <taxon>Nematoda</taxon>
        <taxon>Enoplea</taxon>
        <taxon>Dorylaimia</taxon>
        <taxon>Mermithida</taxon>
        <taxon>Mermithoidea</taxon>
        <taxon>Mermithidae</taxon>
        <taxon>Romanomermis</taxon>
    </lineage>
</organism>
<dbReference type="GO" id="GO:0005886">
    <property type="term" value="C:plasma membrane"/>
    <property type="evidence" value="ECO:0007669"/>
    <property type="project" value="UniProtKB-SubCell"/>
</dbReference>
<evidence type="ECO:0000313" key="10">
    <source>
        <dbReference type="Proteomes" id="UP000887565"/>
    </source>
</evidence>
<comment type="subcellular location">
    <subcellularLocation>
        <location evidence="1">Cell membrane</location>
        <topology evidence="1">Multi-pass membrane protein</topology>
    </subcellularLocation>
</comment>
<evidence type="ECO:0000259" key="9">
    <source>
        <dbReference type="PROSITE" id="PS50262"/>
    </source>
</evidence>
<evidence type="ECO:0000256" key="3">
    <source>
        <dbReference type="ARBA" id="ARBA00022692"/>
    </source>
</evidence>
<sequence length="655" mass="74220">MDSFLNESLDENNSRSTIDHESLCIFVSNLLRDAILLNQMRKKCSRIAFQEKQTIGTSFFPTSDMESVGPEFQSAPSYPATVRYCPRLRRTSPRMPTPKLRPVKPPIWMQNWRFPANLSESRILAHIPADDFNPPKSDSHVLEWDPDYSDLLNQYYYKPADQSSQSSSRSGDAAAIALAVQNLESQRNHNFASDGFPNEAFLVVDDHLDQDKNMQIGFHSANYEQRSTTYHFEHLMCRPGSATVDSSFVDTSSSVIFVFFNEAMTAEKLAYASIVLMVTFLLVATSVLTIGAIVTSNCRDVIGHYLLSLAVVDLLCGLLIAPLSLYATIIGQEEWTYAALTRPSRYEIEQSPTRCRCWIIFTWITSALLCCPSLFGEEKQARYYKDAYLCILNWSATTSYSVTLAVLVIVPSLFSILFTYSYIFRNLRNPDNLEDNQKMLLDNDPTYAMSFFVIVSFFVSWAPYFSLKLLETLLQTNVKSKILHFTVTWLAISGGCWKIVIYCMMSKDFRKNLLNFVLVRYRKKKRAKVSPGGGQQLRSGPGSKDKLTSSQNKVAHVANAVSAAVNKHRLSTTTPAAAAVQANSTNTKTIIAQKRQRVAYDHVIRMQSSRSECSIFKNWTNRDTFQLMTKIMEFQETQLNVSTLHQSEVMIIYKG</sequence>
<protein>
    <submittedName>
        <fullName evidence="11">G-protein coupled receptors family 1 profile domain-containing protein</fullName>
    </submittedName>
</protein>
<evidence type="ECO:0000256" key="1">
    <source>
        <dbReference type="ARBA" id="ARBA00004651"/>
    </source>
</evidence>
<accession>A0A915KR31</accession>
<keyword evidence="2" id="KW-1003">Cell membrane</keyword>
<feature type="transmembrane region" description="Helical" evidence="8">
    <location>
        <begin position="445"/>
        <end position="462"/>
    </location>
</feature>
<dbReference type="Pfam" id="PF00001">
    <property type="entry name" value="7tm_1"/>
    <property type="match status" value="1"/>
</dbReference>
<dbReference type="PROSITE" id="PS50262">
    <property type="entry name" value="G_PROTEIN_RECEP_F1_2"/>
    <property type="match status" value="1"/>
</dbReference>
<dbReference type="Gene3D" id="1.20.1070.10">
    <property type="entry name" value="Rhodopsin 7-helix transmembrane proteins"/>
    <property type="match status" value="1"/>
</dbReference>
<dbReference type="PRINTS" id="PR00237">
    <property type="entry name" value="GPCRRHODOPSN"/>
</dbReference>
<dbReference type="CDD" id="cd00637">
    <property type="entry name" value="7tm_classA_rhodopsin-like"/>
    <property type="match status" value="1"/>
</dbReference>
<evidence type="ECO:0000256" key="5">
    <source>
        <dbReference type="ARBA" id="ARBA00023136"/>
    </source>
</evidence>
<feature type="domain" description="G-protein coupled receptors family 1 profile" evidence="9">
    <location>
        <begin position="337"/>
        <end position="502"/>
    </location>
</feature>
<dbReference type="PANTHER" id="PTHR24241">
    <property type="entry name" value="NEUROPEPTIDE RECEPTOR-RELATED G-PROTEIN COUPLED RECEPTOR"/>
    <property type="match status" value="1"/>
</dbReference>
<feature type="transmembrane region" description="Helical" evidence="8">
    <location>
        <begin position="482"/>
        <end position="505"/>
    </location>
</feature>